<reference evidence="1" key="1">
    <citation type="submission" date="2022-07" db="EMBL/GenBank/DDBJ databases">
        <title>Phylogenomic reconstructions and comparative analyses of Kickxellomycotina fungi.</title>
        <authorList>
            <person name="Reynolds N.K."/>
            <person name="Stajich J.E."/>
            <person name="Barry K."/>
            <person name="Grigoriev I.V."/>
            <person name="Crous P."/>
            <person name="Smith M.E."/>
        </authorList>
    </citation>
    <scope>NUCLEOTIDE SEQUENCE</scope>
    <source>
        <strain evidence="1">CBS 102833</strain>
    </source>
</reference>
<evidence type="ECO:0000313" key="2">
    <source>
        <dbReference type="Proteomes" id="UP001140096"/>
    </source>
</evidence>
<organism evidence="1 2">
    <name type="scientific">Coemansia furcata</name>
    <dbReference type="NCBI Taxonomy" id="417177"/>
    <lineage>
        <taxon>Eukaryota</taxon>
        <taxon>Fungi</taxon>
        <taxon>Fungi incertae sedis</taxon>
        <taxon>Zoopagomycota</taxon>
        <taxon>Kickxellomycotina</taxon>
        <taxon>Kickxellomycetes</taxon>
        <taxon>Kickxellales</taxon>
        <taxon>Kickxellaceae</taxon>
        <taxon>Coemansia</taxon>
    </lineage>
</organism>
<accession>A0ACC1LJT5</accession>
<name>A0ACC1LJT5_9FUNG</name>
<dbReference type="Proteomes" id="UP001140096">
    <property type="component" value="Unassembled WGS sequence"/>
</dbReference>
<protein>
    <submittedName>
        <fullName evidence="1">Uncharacterized protein</fullName>
    </submittedName>
</protein>
<feature type="non-terminal residue" evidence="1">
    <location>
        <position position="1"/>
    </location>
</feature>
<evidence type="ECO:0000313" key="1">
    <source>
        <dbReference type="EMBL" id="KAJ2810126.1"/>
    </source>
</evidence>
<sequence>SELTNSIAADLETRMSAIAQRSELYTRSRYLTYYCYPQDIDQAVNSVDAWTTDIMDWTDYGIPTVDAGGQDGDNYVKDYMKAYIVAPFYETFLMFVAYQVKERTSKYVAAGLIKSEDCRLILPIANEGAEYDKNYIHPLESYNSKQFTHVECGMYPLSSIVEKQKTILPHLIVADTEIAGAQDSLDDAEQHLVTKTKSLYVDQHNRSFAWGLTVAFRWIHAYVFGPDDVWASSKIDLSEVEGRRKFISLLVDWSLSSVDRLGFDPTIRYVLNGSVGIPYLEIDVHNVDARTGQVEKHTYYSKRCIGGAERRTGRHDRCFAMSTNPESMDTPAYLIKDAWTISGGGPTDDLRENSFLNVPHAEFDQSTEFGGTLNEAYTKCKIVHGNISDQASLFQKTADGVKGVLAELGYASYIGDSTHAVEVPELIRFKSIRSLENPGAARTRLDDWESILYLISINGKRDPLVLRETYEREIVEKLLQIVVTHRDTALAALAASTIAGAADVDSDVAIPPRAGPAKNRCRDDVPYDGPARRTRSKANH</sequence>
<gene>
    <name evidence="1" type="ORF">H4S07_002850</name>
</gene>
<dbReference type="EMBL" id="JANBUP010000796">
    <property type="protein sequence ID" value="KAJ2810126.1"/>
    <property type="molecule type" value="Genomic_DNA"/>
</dbReference>
<comment type="caution">
    <text evidence="1">The sequence shown here is derived from an EMBL/GenBank/DDBJ whole genome shotgun (WGS) entry which is preliminary data.</text>
</comment>
<proteinExistence type="predicted"/>
<keyword evidence="2" id="KW-1185">Reference proteome</keyword>